<keyword evidence="10" id="KW-1185">Reference proteome</keyword>
<name>A0A2S0NI19_9HYPH</name>
<evidence type="ECO:0000256" key="5">
    <source>
        <dbReference type="ARBA" id="ARBA00022840"/>
    </source>
</evidence>
<dbReference type="Pfam" id="PF00005">
    <property type="entry name" value="ABC_tran"/>
    <property type="match status" value="1"/>
</dbReference>
<dbReference type="RefSeq" id="WP_106751164.1">
    <property type="nucleotide sequence ID" value="NZ_CP027668.1"/>
</dbReference>
<accession>A0A2S0NI19</accession>
<evidence type="ECO:0000313" key="10">
    <source>
        <dbReference type="Proteomes" id="UP000237889"/>
    </source>
</evidence>
<evidence type="ECO:0000313" key="9">
    <source>
        <dbReference type="EMBL" id="AVO47794.1"/>
    </source>
</evidence>
<dbReference type="GO" id="GO:0016887">
    <property type="term" value="F:ATP hydrolysis activity"/>
    <property type="evidence" value="ECO:0007669"/>
    <property type="project" value="InterPro"/>
</dbReference>
<evidence type="ECO:0000256" key="2">
    <source>
        <dbReference type="ARBA" id="ARBA00022448"/>
    </source>
</evidence>
<dbReference type="SMART" id="SM00382">
    <property type="entry name" value="AAA"/>
    <property type="match status" value="1"/>
</dbReference>
<gene>
    <name evidence="9" type="primary">ccmA</name>
    <name evidence="9" type="ORF">C6569_20020</name>
</gene>
<keyword evidence="2" id="KW-0813">Transport</keyword>
<protein>
    <submittedName>
        <fullName evidence="9">Heme ABC exporter ATP-binding protein CcmA</fullName>
    </submittedName>
</protein>
<keyword evidence="4" id="KW-0201">Cytochrome c-type biogenesis</keyword>
<dbReference type="Gene3D" id="3.40.50.300">
    <property type="entry name" value="P-loop containing nucleotide triphosphate hydrolases"/>
    <property type="match status" value="1"/>
</dbReference>
<dbReference type="InterPro" id="IPR017871">
    <property type="entry name" value="ABC_transporter-like_CS"/>
</dbReference>
<evidence type="ECO:0000256" key="3">
    <source>
        <dbReference type="ARBA" id="ARBA00022741"/>
    </source>
</evidence>
<evidence type="ECO:0000259" key="8">
    <source>
        <dbReference type="PROSITE" id="PS50893"/>
    </source>
</evidence>
<sequence length="200" mass="20602">MRLTAHALTCQRGGRIVFAGLDFSIAAGEAVQVTGPNGAGKSSLLRLVAGLVRIESGRLALEGGDPEASIGEHCHYCGHQDAFKGSLTVAENLAFWTAYLGGGGQDPQTAMDRLGIGHLAALPAGYLSAGQRRRLALARLLTVARPVWLLDEPTAALDVASQKVLAGIMAEHVAAGGLLLAATHGPLGLPTRELAIGRAT</sequence>
<proteinExistence type="inferred from homology"/>
<keyword evidence="7" id="KW-0472">Membrane</keyword>
<dbReference type="OrthoDB" id="9800654at2"/>
<dbReference type="PANTHER" id="PTHR43499:SF1">
    <property type="entry name" value="ABC TRANSPORTER I FAMILY MEMBER 1"/>
    <property type="match status" value="1"/>
</dbReference>
<dbReference type="PROSITE" id="PS00211">
    <property type="entry name" value="ABC_TRANSPORTER_1"/>
    <property type="match status" value="1"/>
</dbReference>
<evidence type="ECO:0000256" key="1">
    <source>
        <dbReference type="ARBA" id="ARBA00005417"/>
    </source>
</evidence>
<dbReference type="PANTHER" id="PTHR43499">
    <property type="entry name" value="ABC TRANSPORTER I FAMILY MEMBER 1"/>
    <property type="match status" value="1"/>
</dbReference>
<dbReference type="GO" id="GO:0017004">
    <property type="term" value="P:cytochrome complex assembly"/>
    <property type="evidence" value="ECO:0007669"/>
    <property type="project" value="UniProtKB-KW"/>
</dbReference>
<dbReference type="GO" id="GO:0005524">
    <property type="term" value="F:ATP binding"/>
    <property type="evidence" value="ECO:0007669"/>
    <property type="project" value="UniProtKB-KW"/>
</dbReference>
<evidence type="ECO:0000256" key="4">
    <source>
        <dbReference type="ARBA" id="ARBA00022748"/>
    </source>
</evidence>
<dbReference type="InterPro" id="IPR005895">
    <property type="entry name" value="ABC_transptr_haem_export_CcmA"/>
</dbReference>
<dbReference type="AlphaFoldDB" id="A0A2S0NI19"/>
<dbReference type="InterPro" id="IPR003439">
    <property type="entry name" value="ABC_transporter-like_ATP-bd"/>
</dbReference>
<dbReference type="EMBL" id="CP027668">
    <property type="protein sequence ID" value="AVO47794.1"/>
    <property type="molecule type" value="Genomic_DNA"/>
</dbReference>
<dbReference type="KEGG" id="phr:C6569_20020"/>
<keyword evidence="6" id="KW-1278">Translocase</keyword>
<keyword evidence="3" id="KW-0547">Nucleotide-binding</keyword>
<comment type="similarity">
    <text evidence="1">Belongs to the ABC transporter superfamily.</text>
</comment>
<evidence type="ECO:0000256" key="6">
    <source>
        <dbReference type="ARBA" id="ARBA00022967"/>
    </source>
</evidence>
<dbReference type="Proteomes" id="UP000237889">
    <property type="component" value="Chromosome"/>
</dbReference>
<evidence type="ECO:0000256" key="7">
    <source>
        <dbReference type="ARBA" id="ARBA00023136"/>
    </source>
</evidence>
<reference evidence="9 10" key="1">
    <citation type="submission" date="2018-03" db="EMBL/GenBank/DDBJ databases">
        <title>Genome sequencing of Phreatobacter sp.</title>
        <authorList>
            <person name="Kim S.-J."/>
            <person name="Heo J."/>
            <person name="Kwon S.-W."/>
        </authorList>
    </citation>
    <scope>NUCLEOTIDE SEQUENCE [LARGE SCALE GENOMIC DNA]</scope>
    <source>
        <strain evidence="9 10">S-12</strain>
    </source>
</reference>
<dbReference type="GO" id="GO:0022857">
    <property type="term" value="F:transmembrane transporter activity"/>
    <property type="evidence" value="ECO:0007669"/>
    <property type="project" value="InterPro"/>
</dbReference>
<dbReference type="InterPro" id="IPR027417">
    <property type="entry name" value="P-loop_NTPase"/>
</dbReference>
<organism evidence="9 10">
    <name type="scientific">Phreatobacter cathodiphilus</name>
    <dbReference type="NCBI Taxonomy" id="1868589"/>
    <lineage>
        <taxon>Bacteria</taxon>
        <taxon>Pseudomonadati</taxon>
        <taxon>Pseudomonadota</taxon>
        <taxon>Alphaproteobacteria</taxon>
        <taxon>Hyphomicrobiales</taxon>
        <taxon>Phreatobacteraceae</taxon>
        <taxon>Phreatobacter</taxon>
    </lineage>
</organism>
<dbReference type="PROSITE" id="PS50893">
    <property type="entry name" value="ABC_TRANSPORTER_2"/>
    <property type="match status" value="1"/>
</dbReference>
<feature type="domain" description="ABC transporter" evidence="8">
    <location>
        <begin position="1"/>
        <end position="199"/>
    </location>
</feature>
<dbReference type="InterPro" id="IPR003593">
    <property type="entry name" value="AAA+_ATPase"/>
</dbReference>
<keyword evidence="5 9" id="KW-0067">ATP-binding</keyword>
<dbReference type="NCBIfam" id="TIGR01189">
    <property type="entry name" value="ccmA"/>
    <property type="match status" value="1"/>
</dbReference>
<dbReference type="SUPFAM" id="SSF52540">
    <property type="entry name" value="P-loop containing nucleoside triphosphate hydrolases"/>
    <property type="match status" value="1"/>
</dbReference>